<reference evidence="10 11" key="1">
    <citation type="journal article" date="2017" name="Nat. Ecol. Evol.">
        <title>Scallop genome provides insights into evolution of bilaterian karyotype and development.</title>
        <authorList>
            <person name="Wang S."/>
            <person name="Zhang J."/>
            <person name="Jiao W."/>
            <person name="Li J."/>
            <person name="Xun X."/>
            <person name="Sun Y."/>
            <person name="Guo X."/>
            <person name="Huan P."/>
            <person name="Dong B."/>
            <person name="Zhang L."/>
            <person name="Hu X."/>
            <person name="Sun X."/>
            <person name="Wang J."/>
            <person name="Zhao C."/>
            <person name="Wang Y."/>
            <person name="Wang D."/>
            <person name="Huang X."/>
            <person name="Wang R."/>
            <person name="Lv J."/>
            <person name="Li Y."/>
            <person name="Zhang Z."/>
            <person name="Liu B."/>
            <person name="Lu W."/>
            <person name="Hui Y."/>
            <person name="Liang J."/>
            <person name="Zhou Z."/>
            <person name="Hou R."/>
            <person name="Li X."/>
            <person name="Liu Y."/>
            <person name="Li H."/>
            <person name="Ning X."/>
            <person name="Lin Y."/>
            <person name="Zhao L."/>
            <person name="Xing Q."/>
            <person name="Dou J."/>
            <person name="Li Y."/>
            <person name="Mao J."/>
            <person name="Guo H."/>
            <person name="Dou H."/>
            <person name="Li T."/>
            <person name="Mu C."/>
            <person name="Jiang W."/>
            <person name="Fu Q."/>
            <person name="Fu X."/>
            <person name="Miao Y."/>
            <person name="Liu J."/>
            <person name="Yu Q."/>
            <person name="Li R."/>
            <person name="Liao H."/>
            <person name="Li X."/>
            <person name="Kong Y."/>
            <person name="Jiang Z."/>
            <person name="Chourrout D."/>
            <person name="Li R."/>
            <person name="Bao Z."/>
        </authorList>
    </citation>
    <scope>NUCLEOTIDE SEQUENCE [LARGE SCALE GENOMIC DNA]</scope>
    <source>
        <strain evidence="10 11">PY_sf001</strain>
    </source>
</reference>
<dbReference type="Proteomes" id="UP000242188">
    <property type="component" value="Unassembled WGS sequence"/>
</dbReference>
<dbReference type="Gene3D" id="1.20.120.1750">
    <property type="match status" value="1"/>
</dbReference>
<evidence type="ECO:0000256" key="7">
    <source>
        <dbReference type="ARBA" id="ARBA00022786"/>
    </source>
</evidence>
<dbReference type="GO" id="GO:0016567">
    <property type="term" value="P:protein ubiquitination"/>
    <property type="evidence" value="ECO:0007669"/>
    <property type="project" value="InterPro"/>
</dbReference>
<evidence type="ECO:0000259" key="9">
    <source>
        <dbReference type="PROSITE" id="PS51873"/>
    </source>
</evidence>
<keyword evidence="5" id="KW-0677">Repeat</keyword>
<evidence type="ECO:0000256" key="5">
    <source>
        <dbReference type="ARBA" id="ARBA00022737"/>
    </source>
</evidence>
<evidence type="ECO:0000256" key="3">
    <source>
        <dbReference type="ARBA" id="ARBA00022679"/>
    </source>
</evidence>
<proteinExistence type="predicted"/>
<protein>
    <recommendedName>
        <fullName evidence="2">RBR-type E3 ubiquitin transferase</fullName>
        <ecNumber evidence="2">2.3.2.31</ecNumber>
    </recommendedName>
</protein>
<feature type="domain" description="RING-type" evidence="9">
    <location>
        <begin position="90"/>
        <end position="313"/>
    </location>
</feature>
<dbReference type="SUPFAM" id="SSF57850">
    <property type="entry name" value="RING/U-box"/>
    <property type="match status" value="2"/>
</dbReference>
<dbReference type="AlphaFoldDB" id="A0A210PZ86"/>
<keyword evidence="6" id="KW-0863">Zinc-finger</keyword>
<dbReference type="STRING" id="6573.A0A210PZ86"/>
<evidence type="ECO:0000313" key="10">
    <source>
        <dbReference type="EMBL" id="OWF41729.1"/>
    </source>
</evidence>
<dbReference type="GO" id="GO:0008270">
    <property type="term" value="F:zinc ion binding"/>
    <property type="evidence" value="ECO:0007669"/>
    <property type="project" value="UniProtKB-KW"/>
</dbReference>
<keyword evidence="4" id="KW-0479">Metal-binding</keyword>
<dbReference type="InterPro" id="IPR002867">
    <property type="entry name" value="IBR_dom"/>
</dbReference>
<gene>
    <name evidence="10" type="ORF">KP79_PYT23911</name>
</gene>
<keyword evidence="11" id="KW-1185">Reference proteome</keyword>
<dbReference type="PROSITE" id="PS51873">
    <property type="entry name" value="TRIAD"/>
    <property type="match status" value="1"/>
</dbReference>
<accession>A0A210PZ86</accession>
<evidence type="ECO:0000256" key="4">
    <source>
        <dbReference type="ARBA" id="ARBA00022723"/>
    </source>
</evidence>
<organism evidence="10 11">
    <name type="scientific">Mizuhopecten yessoensis</name>
    <name type="common">Japanese scallop</name>
    <name type="synonym">Patinopecten yessoensis</name>
    <dbReference type="NCBI Taxonomy" id="6573"/>
    <lineage>
        <taxon>Eukaryota</taxon>
        <taxon>Metazoa</taxon>
        <taxon>Spiralia</taxon>
        <taxon>Lophotrochozoa</taxon>
        <taxon>Mollusca</taxon>
        <taxon>Bivalvia</taxon>
        <taxon>Autobranchia</taxon>
        <taxon>Pteriomorphia</taxon>
        <taxon>Pectinida</taxon>
        <taxon>Pectinoidea</taxon>
        <taxon>Pectinidae</taxon>
        <taxon>Mizuhopecten</taxon>
    </lineage>
</organism>
<dbReference type="PANTHER" id="PTHR11685">
    <property type="entry name" value="RBR FAMILY RING FINGER AND IBR DOMAIN-CONTAINING"/>
    <property type="match status" value="1"/>
</dbReference>
<dbReference type="InterPro" id="IPR044066">
    <property type="entry name" value="TRIAD_supradom"/>
</dbReference>
<keyword evidence="8" id="KW-0862">Zinc</keyword>
<dbReference type="Pfam" id="PF01485">
    <property type="entry name" value="IBR"/>
    <property type="match status" value="1"/>
</dbReference>
<name>A0A210PZ86_MIZYE</name>
<evidence type="ECO:0000256" key="2">
    <source>
        <dbReference type="ARBA" id="ARBA00012251"/>
    </source>
</evidence>
<keyword evidence="7" id="KW-0833">Ubl conjugation pathway</keyword>
<dbReference type="EC" id="2.3.2.31" evidence="2"/>
<evidence type="ECO:0000256" key="1">
    <source>
        <dbReference type="ARBA" id="ARBA00001798"/>
    </source>
</evidence>
<dbReference type="InterPro" id="IPR017907">
    <property type="entry name" value="Znf_RING_CS"/>
</dbReference>
<sequence>MFASFWKLFGYAIFKYRKISDISISTLVLEKQPTTAREVKSAVGKSLDIVTDQIDVIDNTMILTADQDVPRNGDVTEVMVHRKSRRIPFGKKTKRGDMFEGSMADGDRVEMSCGHAATPENLYRYCLTKLNSCDLGFKCMECSTAWEFTEISIKADMSDDECVFFSRKMTNVYIDQSDDIRDCPKCNSYCTRRDTNNRQVMCTICSKSGKSYSFCWDCNESWTRNHSCSTPRKLTQKLLDNCERVTMEYSNIPNVPKVRACPKCEMYIEHDGGCKTMDCPKCKHKFCFSCLKPGTPNGDLQCGGLGSKCEVAPIQKIGAKQ</sequence>
<dbReference type="SMART" id="SM00647">
    <property type="entry name" value="IBR"/>
    <property type="match status" value="2"/>
</dbReference>
<comment type="catalytic activity">
    <reaction evidence="1">
        <text>[E2 ubiquitin-conjugating enzyme]-S-ubiquitinyl-L-cysteine + [acceptor protein]-L-lysine = [E2 ubiquitin-conjugating enzyme]-L-cysteine + [acceptor protein]-N(6)-ubiquitinyl-L-lysine.</text>
        <dbReference type="EC" id="2.3.2.31"/>
    </reaction>
</comment>
<dbReference type="Pfam" id="PF22191">
    <property type="entry name" value="IBR_1"/>
    <property type="match status" value="1"/>
</dbReference>
<dbReference type="InterPro" id="IPR031127">
    <property type="entry name" value="E3_UB_ligase_RBR"/>
</dbReference>
<keyword evidence="3" id="KW-0808">Transferase</keyword>
<dbReference type="GO" id="GO:0061630">
    <property type="term" value="F:ubiquitin protein ligase activity"/>
    <property type="evidence" value="ECO:0007669"/>
    <property type="project" value="UniProtKB-EC"/>
</dbReference>
<dbReference type="PROSITE" id="PS00518">
    <property type="entry name" value="ZF_RING_1"/>
    <property type="match status" value="1"/>
</dbReference>
<evidence type="ECO:0000256" key="6">
    <source>
        <dbReference type="ARBA" id="ARBA00022771"/>
    </source>
</evidence>
<evidence type="ECO:0000313" key="11">
    <source>
        <dbReference type="Proteomes" id="UP000242188"/>
    </source>
</evidence>
<comment type="caution">
    <text evidence="10">The sequence shown here is derived from an EMBL/GenBank/DDBJ whole genome shotgun (WGS) entry which is preliminary data.</text>
</comment>
<dbReference type="OrthoDB" id="1431934at2759"/>
<dbReference type="EMBL" id="NEDP02005359">
    <property type="protein sequence ID" value="OWF41729.1"/>
    <property type="molecule type" value="Genomic_DNA"/>
</dbReference>
<evidence type="ECO:0000256" key="8">
    <source>
        <dbReference type="ARBA" id="ARBA00022833"/>
    </source>
</evidence>